<dbReference type="AlphaFoldDB" id="A0A2J6Q694"/>
<evidence type="ECO:0000256" key="3">
    <source>
        <dbReference type="ARBA" id="ARBA00022448"/>
    </source>
</evidence>
<evidence type="ECO:0008006" key="12">
    <source>
        <dbReference type="Google" id="ProtNLM"/>
    </source>
</evidence>
<feature type="transmembrane region" description="Helical" evidence="9">
    <location>
        <begin position="410"/>
        <end position="432"/>
    </location>
</feature>
<feature type="transmembrane region" description="Helical" evidence="9">
    <location>
        <begin position="289"/>
        <end position="316"/>
    </location>
</feature>
<accession>A0A2J6Q694</accession>
<dbReference type="Pfam" id="PF02133">
    <property type="entry name" value="Transp_cyt_pur"/>
    <property type="match status" value="1"/>
</dbReference>
<dbReference type="FunFam" id="1.10.4160.10:FF:000002">
    <property type="entry name" value="Purine-cytosine permease fcyB"/>
    <property type="match status" value="1"/>
</dbReference>
<organism evidence="10 11">
    <name type="scientific">Hyaloscypha hepaticicola</name>
    <dbReference type="NCBI Taxonomy" id="2082293"/>
    <lineage>
        <taxon>Eukaryota</taxon>
        <taxon>Fungi</taxon>
        <taxon>Dikarya</taxon>
        <taxon>Ascomycota</taxon>
        <taxon>Pezizomycotina</taxon>
        <taxon>Leotiomycetes</taxon>
        <taxon>Helotiales</taxon>
        <taxon>Hyaloscyphaceae</taxon>
        <taxon>Hyaloscypha</taxon>
    </lineage>
</organism>
<dbReference type="GO" id="GO:0005886">
    <property type="term" value="C:plasma membrane"/>
    <property type="evidence" value="ECO:0007669"/>
    <property type="project" value="TreeGrafter"/>
</dbReference>
<dbReference type="PANTHER" id="PTHR31806:SF7">
    <property type="entry name" value="TRANSPORTER, PUTATIVE (AFU_ORTHOLOGUE AFUA_2G04690)-RELATED"/>
    <property type="match status" value="1"/>
</dbReference>
<keyword evidence="3 8" id="KW-0813">Transport</keyword>
<evidence type="ECO:0000256" key="5">
    <source>
        <dbReference type="ARBA" id="ARBA00022692"/>
    </source>
</evidence>
<gene>
    <name evidence="10" type="ORF">NA56DRAFT_645581</name>
</gene>
<dbReference type="EMBL" id="KZ613480">
    <property type="protein sequence ID" value="PMD21800.1"/>
    <property type="molecule type" value="Genomic_DNA"/>
</dbReference>
<protein>
    <recommendedName>
        <fullName evidence="12">Nucleoside transporter</fullName>
    </recommendedName>
</protein>
<keyword evidence="5 9" id="KW-0812">Transmembrane</keyword>
<dbReference type="GO" id="GO:0015851">
    <property type="term" value="P:nucleobase transport"/>
    <property type="evidence" value="ECO:0007669"/>
    <property type="project" value="UniProtKB-ARBA"/>
</dbReference>
<dbReference type="STRING" id="1745343.A0A2J6Q694"/>
<evidence type="ECO:0000256" key="7">
    <source>
        <dbReference type="ARBA" id="ARBA00023136"/>
    </source>
</evidence>
<feature type="transmembrane region" description="Helical" evidence="9">
    <location>
        <begin position="79"/>
        <end position="100"/>
    </location>
</feature>
<dbReference type="InterPro" id="IPR001248">
    <property type="entry name" value="Pur-cyt_permease"/>
</dbReference>
<dbReference type="InterPro" id="IPR026030">
    <property type="entry name" value="Pur-cyt_permease_Fcy2/21/22"/>
</dbReference>
<evidence type="ECO:0000313" key="10">
    <source>
        <dbReference type="EMBL" id="PMD21800.1"/>
    </source>
</evidence>
<comment type="subcellular location">
    <subcellularLocation>
        <location evidence="1">Membrane</location>
        <topology evidence="1">Multi-pass membrane protein</topology>
    </subcellularLocation>
</comment>
<feature type="transmembrane region" description="Helical" evidence="9">
    <location>
        <begin position="217"/>
        <end position="235"/>
    </location>
</feature>
<dbReference type="OrthoDB" id="5428495at2759"/>
<dbReference type="GO" id="GO:0022857">
    <property type="term" value="F:transmembrane transporter activity"/>
    <property type="evidence" value="ECO:0007669"/>
    <property type="project" value="InterPro"/>
</dbReference>
<evidence type="ECO:0000256" key="8">
    <source>
        <dbReference type="PIRNR" id="PIRNR002744"/>
    </source>
</evidence>
<dbReference type="GO" id="GO:0000329">
    <property type="term" value="C:fungal-type vacuole membrane"/>
    <property type="evidence" value="ECO:0007669"/>
    <property type="project" value="TreeGrafter"/>
</dbReference>
<dbReference type="Gene3D" id="1.10.4160.10">
    <property type="entry name" value="Hydantoin permease"/>
    <property type="match status" value="1"/>
</dbReference>
<keyword evidence="6 9" id="KW-1133">Transmembrane helix</keyword>
<keyword evidence="11" id="KW-1185">Reference proteome</keyword>
<keyword evidence="7 8" id="KW-0472">Membrane</keyword>
<comment type="similarity">
    <text evidence="2 8">Belongs to the purine-cytosine permease (2.A.39) family.</text>
</comment>
<feature type="transmembrane region" description="Helical" evidence="9">
    <location>
        <begin position="155"/>
        <end position="181"/>
    </location>
</feature>
<reference evidence="10 11" key="1">
    <citation type="submission" date="2016-05" db="EMBL/GenBank/DDBJ databases">
        <title>A degradative enzymes factory behind the ericoid mycorrhizal symbiosis.</title>
        <authorList>
            <consortium name="DOE Joint Genome Institute"/>
            <person name="Martino E."/>
            <person name="Morin E."/>
            <person name="Grelet G."/>
            <person name="Kuo A."/>
            <person name="Kohler A."/>
            <person name="Daghino S."/>
            <person name="Barry K."/>
            <person name="Choi C."/>
            <person name="Cichocki N."/>
            <person name="Clum A."/>
            <person name="Copeland A."/>
            <person name="Hainaut M."/>
            <person name="Haridas S."/>
            <person name="Labutti K."/>
            <person name="Lindquist E."/>
            <person name="Lipzen A."/>
            <person name="Khouja H.-R."/>
            <person name="Murat C."/>
            <person name="Ohm R."/>
            <person name="Olson A."/>
            <person name="Spatafora J."/>
            <person name="Veneault-Fourrey C."/>
            <person name="Henrissat B."/>
            <person name="Grigoriev I."/>
            <person name="Martin F."/>
            <person name="Perotto S."/>
        </authorList>
    </citation>
    <scope>NUCLEOTIDE SEQUENCE [LARGE SCALE GENOMIC DNA]</scope>
    <source>
        <strain evidence="10 11">UAMH 7357</strain>
    </source>
</reference>
<keyword evidence="4" id="KW-0597">Phosphoprotein</keyword>
<feature type="transmembrane region" description="Helical" evidence="9">
    <location>
        <begin position="378"/>
        <end position="398"/>
    </location>
</feature>
<sequence length="520" mass="56673">MPSSDFEEKGIKPAVFDGELSEEPELPPNLQAVAHKGFLGTLRHYENLLDKKIGVEAHGPARILPENRDPAYGKWSNQIVMALMWASGTMNLSCFTTGFLGWELGLSLSQTIWITIVASFLGSSITSWCATMGAPTGLRQVSISRYAMGWWPAKIIAFLNVVEQVGWSSVGCITGGLALSAVSDGKINLVLGVVIVAIVGLIFSFVGLRAVLSYEKYAWAVFFVIFMVMYGELAPHASPSTPAVATGTTNTGCQLTLFAVVYGSSNSWCSIVSDYYVHYPVNTSKTKVFLLTTCGIAIPTCIGMILGCCVGSTMGINSQWADIYDDQGVGFLLQYILYPRGFAKFLLVLLVMSGIGMNCIAIYSGALSIQQFAQPLSLIPRFFWTLIVFVAILLIGIAGRNHLLEVLQNFLSLLGYWNTSFFVILFIEHYLFRDGWNGFHNYDLEAWNTASKMPIGIAGLAAFAAGIAGAVVGMDETWWVGPIARKIGDYGGDVGNELALVFTLVTYIPVRYLELKYVGR</sequence>
<dbReference type="PIRSF" id="PIRSF002744">
    <property type="entry name" value="Pur-cyt_permease"/>
    <property type="match status" value="1"/>
</dbReference>
<dbReference type="Proteomes" id="UP000235672">
    <property type="component" value="Unassembled WGS sequence"/>
</dbReference>
<feature type="transmembrane region" description="Helical" evidence="9">
    <location>
        <begin position="345"/>
        <end position="366"/>
    </location>
</feature>
<evidence type="ECO:0000256" key="1">
    <source>
        <dbReference type="ARBA" id="ARBA00004141"/>
    </source>
</evidence>
<feature type="transmembrane region" description="Helical" evidence="9">
    <location>
        <begin position="453"/>
        <end position="474"/>
    </location>
</feature>
<evidence type="ECO:0000256" key="6">
    <source>
        <dbReference type="ARBA" id="ARBA00022989"/>
    </source>
</evidence>
<feature type="transmembrane region" description="Helical" evidence="9">
    <location>
        <begin position="112"/>
        <end position="134"/>
    </location>
</feature>
<evidence type="ECO:0000256" key="4">
    <source>
        <dbReference type="ARBA" id="ARBA00022553"/>
    </source>
</evidence>
<evidence type="ECO:0000256" key="2">
    <source>
        <dbReference type="ARBA" id="ARBA00008974"/>
    </source>
</evidence>
<feature type="transmembrane region" description="Helical" evidence="9">
    <location>
        <begin position="187"/>
        <end position="208"/>
    </location>
</feature>
<evidence type="ECO:0000313" key="11">
    <source>
        <dbReference type="Proteomes" id="UP000235672"/>
    </source>
</evidence>
<name>A0A2J6Q694_9HELO</name>
<proteinExistence type="inferred from homology"/>
<evidence type="ECO:0000256" key="9">
    <source>
        <dbReference type="SAM" id="Phobius"/>
    </source>
</evidence>
<dbReference type="PANTHER" id="PTHR31806">
    <property type="entry name" value="PURINE-CYTOSINE PERMEASE FCY2-RELATED"/>
    <property type="match status" value="1"/>
</dbReference>